<dbReference type="PANTHER" id="PTHR13604">
    <property type="entry name" value="DC12-RELATED"/>
    <property type="match status" value="1"/>
</dbReference>
<dbReference type="AlphaFoldDB" id="A0A6J6S1I2"/>
<reference evidence="8" key="1">
    <citation type="submission" date="2020-05" db="EMBL/GenBank/DDBJ databases">
        <authorList>
            <person name="Chiriac C."/>
            <person name="Salcher M."/>
            <person name="Ghai R."/>
            <person name="Kavagutti S V."/>
        </authorList>
    </citation>
    <scope>NUCLEOTIDE SEQUENCE</scope>
</reference>
<dbReference type="GO" id="GO:0006508">
    <property type="term" value="P:proteolysis"/>
    <property type="evidence" value="ECO:0007669"/>
    <property type="project" value="UniProtKB-KW"/>
</dbReference>
<dbReference type="EMBL" id="CAEZYK010000069">
    <property type="protein sequence ID" value="CAB4728646.1"/>
    <property type="molecule type" value="Genomic_DNA"/>
</dbReference>
<accession>A0A6J6S1I2</accession>
<keyword evidence="5" id="KW-0190">Covalent protein-DNA linkage</keyword>
<evidence type="ECO:0000313" key="8">
    <source>
        <dbReference type="EMBL" id="CAB4728646.1"/>
    </source>
</evidence>
<keyword evidence="3" id="KW-0227">DNA damage</keyword>
<evidence type="ECO:0000256" key="7">
    <source>
        <dbReference type="ARBA" id="ARBA00023239"/>
    </source>
</evidence>
<evidence type="ECO:0000313" key="10">
    <source>
        <dbReference type="EMBL" id="CAB4982981.1"/>
    </source>
</evidence>
<evidence type="ECO:0000256" key="5">
    <source>
        <dbReference type="ARBA" id="ARBA00023124"/>
    </source>
</evidence>
<dbReference type="PANTHER" id="PTHR13604:SF0">
    <property type="entry name" value="ABASIC SITE PROCESSING PROTEIN HMCES"/>
    <property type="match status" value="1"/>
</dbReference>
<dbReference type="Pfam" id="PF02586">
    <property type="entry name" value="SRAP"/>
    <property type="match status" value="1"/>
</dbReference>
<organism evidence="8">
    <name type="scientific">freshwater metagenome</name>
    <dbReference type="NCBI Taxonomy" id="449393"/>
    <lineage>
        <taxon>unclassified sequences</taxon>
        <taxon>metagenomes</taxon>
        <taxon>ecological metagenomes</taxon>
    </lineage>
</organism>
<evidence type="ECO:0000313" key="11">
    <source>
        <dbReference type="EMBL" id="CAB5015490.1"/>
    </source>
</evidence>
<dbReference type="InterPro" id="IPR003738">
    <property type="entry name" value="SRAP"/>
</dbReference>
<dbReference type="GO" id="GO:0003697">
    <property type="term" value="F:single-stranded DNA binding"/>
    <property type="evidence" value="ECO:0007669"/>
    <property type="project" value="InterPro"/>
</dbReference>
<dbReference type="GO" id="GO:0106300">
    <property type="term" value="P:protein-DNA covalent cross-linking repair"/>
    <property type="evidence" value="ECO:0007669"/>
    <property type="project" value="InterPro"/>
</dbReference>
<sequence length="240" mass="27159">MCGRFVASTSAADLKQYFSVDRVDDNSDQEANFNVTPLTEILAVRERKSERVLSRLEWGLVPKWAQDVGIGHRLINARLETLAEKPAFREAFTHRRCIIPVDGFYEWKVVGEPSTPKGRTPKTPTYIRRRDRAPLALAGLWEIYGQENGPNHWLRFCAIITTAAQGSLADVHHRMPVMLPPSAWNQWLDPLGHDPQALTGLVDRYPSAEEVGRDLEVYPVSTRVNNAQENHPDLIEPVSQ</sequence>
<protein>
    <submittedName>
        <fullName evidence="8">Unannotated protein</fullName>
    </submittedName>
</protein>
<proteinExistence type="inferred from homology"/>
<dbReference type="EMBL" id="CAFBMM010000014">
    <property type="protein sequence ID" value="CAB4901373.1"/>
    <property type="molecule type" value="Genomic_DNA"/>
</dbReference>
<keyword evidence="2" id="KW-0645">Protease</keyword>
<dbReference type="SUPFAM" id="SSF143081">
    <property type="entry name" value="BB1717-like"/>
    <property type="match status" value="1"/>
</dbReference>
<dbReference type="GO" id="GO:0008233">
    <property type="term" value="F:peptidase activity"/>
    <property type="evidence" value="ECO:0007669"/>
    <property type="project" value="UniProtKB-KW"/>
</dbReference>
<keyword evidence="6" id="KW-0238">DNA-binding</keyword>
<dbReference type="InterPro" id="IPR036590">
    <property type="entry name" value="SRAP-like"/>
</dbReference>
<keyword evidence="4" id="KW-0378">Hydrolase</keyword>
<evidence type="ECO:0000256" key="3">
    <source>
        <dbReference type="ARBA" id="ARBA00022763"/>
    </source>
</evidence>
<evidence type="ECO:0000256" key="2">
    <source>
        <dbReference type="ARBA" id="ARBA00022670"/>
    </source>
</evidence>
<name>A0A6J6S1I2_9ZZZZ</name>
<dbReference type="EMBL" id="CAFBPQ010000005">
    <property type="protein sequence ID" value="CAB5015490.1"/>
    <property type="molecule type" value="Genomic_DNA"/>
</dbReference>
<gene>
    <name evidence="8" type="ORF">UFOPK2683_01136</name>
    <name evidence="9" type="ORF">UFOPK3605_00499</name>
    <name evidence="10" type="ORF">UFOPK3897_01226</name>
    <name evidence="11" type="ORF">UFOPK4121_00303</name>
</gene>
<evidence type="ECO:0000313" key="9">
    <source>
        <dbReference type="EMBL" id="CAB4901373.1"/>
    </source>
</evidence>
<keyword evidence="7" id="KW-0456">Lyase</keyword>
<evidence type="ECO:0000256" key="1">
    <source>
        <dbReference type="ARBA" id="ARBA00008136"/>
    </source>
</evidence>
<evidence type="ECO:0000256" key="6">
    <source>
        <dbReference type="ARBA" id="ARBA00023125"/>
    </source>
</evidence>
<dbReference type="EMBL" id="CAFBOF010000031">
    <property type="protein sequence ID" value="CAB4982981.1"/>
    <property type="molecule type" value="Genomic_DNA"/>
</dbReference>
<dbReference type="GO" id="GO:0016829">
    <property type="term" value="F:lyase activity"/>
    <property type="evidence" value="ECO:0007669"/>
    <property type="project" value="UniProtKB-KW"/>
</dbReference>
<evidence type="ECO:0000256" key="4">
    <source>
        <dbReference type="ARBA" id="ARBA00022801"/>
    </source>
</evidence>
<dbReference type="Gene3D" id="3.90.1680.10">
    <property type="entry name" value="SOS response associated peptidase-like"/>
    <property type="match status" value="1"/>
</dbReference>
<comment type="similarity">
    <text evidence="1">Belongs to the SOS response-associated peptidase family.</text>
</comment>